<feature type="domain" description="Zn(2)-C6 fungal-type" evidence="7">
    <location>
        <begin position="12"/>
        <end position="40"/>
    </location>
</feature>
<comment type="caution">
    <text evidence="8">The sequence shown here is derived from an EMBL/GenBank/DDBJ whole genome shotgun (WGS) entry which is preliminary data.</text>
</comment>
<dbReference type="Pfam" id="PF11951">
    <property type="entry name" value="Fungal_trans_2"/>
    <property type="match status" value="1"/>
</dbReference>
<evidence type="ECO:0000259" key="7">
    <source>
        <dbReference type="Pfam" id="PF00172"/>
    </source>
</evidence>
<dbReference type="PANTHER" id="PTHR36206:SF16">
    <property type="entry name" value="TRANSCRIPTION FACTOR DOMAIN-CONTAINING PROTEIN-RELATED"/>
    <property type="match status" value="1"/>
</dbReference>
<name>A0A507BG16_9PEZI</name>
<dbReference type="Pfam" id="PF00172">
    <property type="entry name" value="Zn_clus"/>
    <property type="match status" value="1"/>
</dbReference>
<protein>
    <recommendedName>
        <fullName evidence="7">Zn(2)-C6 fungal-type domain-containing protein</fullName>
    </recommendedName>
</protein>
<sequence length="560" mass="62276">MKLAPHHPHPIRKVKCDEAKPHCKRCTGTGRNCDGYAPPPEASAAAAAAGALTWHRPSPLAALYDDATAFDTSSSTARHRRAGEGRALHFFQEVVAPVLAGVYHHVGSDTDAYFWTALVLQFSHYEPAVRHAAVAVSALYEQFHQPPATTTMTTATLTRSPDTAATIRKRSDFALRHYNAAIRSLVEADNEALALVVCVIFVCIEFIRGDSGAATSHCRHGVQILNKVTARGAASLPSWAEAYLVPIIRRLSITPLFFGATPDSFPAVAGLDGDVPDRFESLPDMQQMLDKLMCRATRLIRTGWEYRIGSLIDVEVPREIIEEQAVLVDELGKWREAVAASDFSSKSSGRDTTATIMHLHMQCLIAKIWLSMAVSKDELGFDQFIPEFEEVVDIGTILEAWMREQLGAHTLWTRPKFTFEMGYLPLLYFVVIKCRRLDIRNRALILIRKMALERENLWDINNLCGAGKRSIELEHDIDLPDLEVDKIKLSELAHIDPGVAVPDDKRIRDAMILRQTRVYKDDGGGDFVGQNICFVLPNAGGGLHLKTEWCPIHLVDLKDK</sequence>
<dbReference type="AlphaFoldDB" id="A0A507BG16"/>
<dbReference type="InterPro" id="IPR052360">
    <property type="entry name" value="Transcr_Regulatory_Proteins"/>
</dbReference>
<dbReference type="InterPro" id="IPR021858">
    <property type="entry name" value="Fun_TF"/>
</dbReference>
<evidence type="ECO:0000313" key="9">
    <source>
        <dbReference type="Proteomes" id="UP000319257"/>
    </source>
</evidence>
<dbReference type="InParanoid" id="A0A507BG16"/>
<keyword evidence="5" id="KW-0804">Transcription</keyword>
<organism evidence="8 9">
    <name type="scientific">Thyridium curvatum</name>
    <dbReference type="NCBI Taxonomy" id="1093900"/>
    <lineage>
        <taxon>Eukaryota</taxon>
        <taxon>Fungi</taxon>
        <taxon>Dikarya</taxon>
        <taxon>Ascomycota</taxon>
        <taxon>Pezizomycotina</taxon>
        <taxon>Sordariomycetes</taxon>
        <taxon>Sordariomycetidae</taxon>
        <taxon>Thyridiales</taxon>
        <taxon>Thyridiaceae</taxon>
        <taxon>Thyridium</taxon>
    </lineage>
</organism>
<dbReference type="InterPro" id="IPR001138">
    <property type="entry name" value="Zn2Cys6_DnaBD"/>
</dbReference>
<dbReference type="EMBL" id="SKBQ01000001">
    <property type="protein sequence ID" value="TPX15921.1"/>
    <property type="molecule type" value="Genomic_DNA"/>
</dbReference>
<evidence type="ECO:0000256" key="2">
    <source>
        <dbReference type="ARBA" id="ARBA00022833"/>
    </source>
</evidence>
<keyword evidence="1" id="KW-0479">Metal-binding</keyword>
<dbReference type="Gene3D" id="4.10.240.10">
    <property type="entry name" value="Zn(2)-C6 fungal-type DNA-binding domain"/>
    <property type="match status" value="1"/>
</dbReference>
<gene>
    <name evidence="8" type="ORF">E0L32_000255</name>
</gene>
<reference evidence="8 9" key="1">
    <citation type="submission" date="2019-06" db="EMBL/GenBank/DDBJ databases">
        <title>Draft genome sequence of the filamentous fungus Phialemoniopsis curvata isolated from diesel fuel.</title>
        <authorList>
            <person name="Varaljay V.A."/>
            <person name="Lyon W.J."/>
            <person name="Crouch A.L."/>
            <person name="Drake C.E."/>
            <person name="Hollomon J.M."/>
            <person name="Nadeau L.J."/>
            <person name="Nunn H.S."/>
            <person name="Stevenson B.S."/>
            <person name="Bojanowski C.L."/>
            <person name="Crookes-Goodson W.J."/>
        </authorList>
    </citation>
    <scope>NUCLEOTIDE SEQUENCE [LARGE SCALE GENOMIC DNA]</scope>
    <source>
        <strain evidence="8 9">D216</strain>
    </source>
</reference>
<keyword evidence="3" id="KW-0805">Transcription regulation</keyword>
<evidence type="ECO:0000256" key="5">
    <source>
        <dbReference type="ARBA" id="ARBA00023163"/>
    </source>
</evidence>
<dbReference type="GeneID" id="41967702"/>
<dbReference type="GO" id="GO:0003677">
    <property type="term" value="F:DNA binding"/>
    <property type="evidence" value="ECO:0007669"/>
    <property type="project" value="UniProtKB-KW"/>
</dbReference>
<proteinExistence type="predicted"/>
<evidence type="ECO:0000256" key="6">
    <source>
        <dbReference type="ARBA" id="ARBA00023242"/>
    </source>
</evidence>
<dbReference type="STRING" id="1093900.A0A507BG16"/>
<dbReference type="OrthoDB" id="2593732at2759"/>
<dbReference type="GO" id="GO:0000981">
    <property type="term" value="F:DNA-binding transcription factor activity, RNA polymerase II-specific"/>
    <property type="evidence" value="ECO:0007669"/>
    <property type="project" value="InterPro"/>
</dbReference>
<dbReference type="RefSeq" id="XP_030997632.1">
    <property type="nucleotide sequence ID" value="XM_031136751.1"/>
</dbReference>
<evidence type="ECO:0000256" key="1">
    <source>
        <dbReference type="ARBA" id="ARBA00022723"/>
    </source>
</evidence>
<dbReference type="GO" id="GO:0008270">
    <property type="term" value="F:zinc ion binding"/>
    <property type="evidence" value="ECO:0007669"/>
    <property type="project" value="InterPro"/>
</dbReference>
<dbReference type="PANTHER" id="PTHR36206">
    <property type="entry name" value="ASPERCRYPTIN BIOSYNTHESIS CLUSTER-SPECIFIC TRANSCRIPTION REGULATOR ATNN-RELATED"/>
    <property type="match status" value="1"/>
</dbReference>
<keyword evidence="2" id="KW-0862">Zinc</keyword>
<dbReference type="Proteomes" id="UP000319257">
    <property type="component" value="Unassembled WGS sequence"/>
</dbReference>
<evidence type="ECO:0000313" key="8">
    <source>
        <dbReference type="EMBL" id="TPX15921.1"/>
    </source>
</evidence>
<dbReference type="SUPFAM" id="SSF57701">
    <property type="entry name" value="Zn2/Cys6 DNA-binding domain"/>
    <property type="match status" value="1"/>
</dbReference>
<dbReference type="InterPro" id="IPR036864">
    <property type="entry name" value="Zn2-C6_fun-type_DNA-bd_sf"/>
</dbReference>
<evidence type="ECO:0000256" key="3">
    <source>
        <dbReference type="ARBA" id="ARBA00023015"/>
    </source>
</evidence>
<keyword evidence="4" id="KW-0238">DNA-binding</keyword>
<keyword evidence="6" id="KW-0539">Nucleus</keyword>
<accession>A0A507BG16</accession>
<evidence type="ECO:0000256" key="4">
    <source>
        <dbReference type="ARBA" id="ARBA00023125"/>
    </source>
</evidence>
<dbReference type="CDD" id="cd00067">
    <property type="entry name" value="GAL4"/>
    <property type="match status" value="1"/>
</dbReference>
<keyword evidence="9" id="KW-1185">Reference proteome</keyword>